<dbReference type="EMBL" id="AWTC01000003">
    <property type="protein sequence ID" value="EST12979.1"/>
    <property type="molecule type" value="Genomic_DNA"/>
</dbReference>
<dbReference type="GO" id="GO:0016020">
    <property type="term" value="C:membrane"/>
    <property type="evidence" value="ECO:0007669"/>
    <property type="project" value="TreeGrafter"/>
</dbReference>
<dbReference type="InterPro" id="IPR050266">
    <property type="entry name" value="AB_hydrolase_sf"/>
</dbReference>
<sequence>MWCERYLTIGDKKINYKIREAGELSSFTKLLFIHGQAWTGEVWTSVAKRLHGVHIIAPDMAGHGESDESEATDFNSLSNDLQNLLDQIHAEKVWVIAHSWGANLALNFANKYPEHVKGLMLVDAGYFNYQELPGINWEAFIDFDIPEPMMESVDSYVRFQSEDTPYWNEDVEKAVRDQVREIECGKVTLKCNLKTMLACSKALWDFNPYNHLSHLQFPVYLILAKPNRESNEISEFKNKSLTYFRKLADKCHIVTLENTSHMVMLERPETTATIIEEMIGNQ</sequence>
<protein>
    <recommendedName>
        <fullName evidence="1">AB hydrolase-1 domain-containing protein</fullName>
    </recommendedName>
</protein>
<dbReference type="RefSeq" id="WP_023509207.1">
    <property type="nucleotide sequence ID" value="NZ_AWTC01000003.1"/>
</dbReference>
<dbReference type="PANTHER" id="PTHR43798:SF33">
    <property type="entry name" value="HYDROLASE, PUTATIVE (AFU_ORTHOLOGUE AFUA_2G14860)-RELATED"/>
    <property type="match status" value="1"/>
</dbReference>
<evidence type="ECO:0000313" key="3">
    <source>
        <dbReference type="Proteomes" id="UP000018296"/>
    </source>
</evidence>
<dbReference type="Pfam" id="PF00561">
    <property type="entry name" value="Abhydrolase_1"/>
    <property type="match status" value="1"/>
</dbReference>
<dbReference type="GO" id="GO:0003824">
    <property type="term" value="F:catalytic activity"/>
    <property type="evidence" value="ECO:0007669"/>
    <property type="project" value="InterPro"/>
</dbReference>
<evidence type="ECO:0000259" key="1">
    <source>
        <dbReference type="Pfam" id="PF00561"/>
    </source>
</evidence>
<comment type="caution">
    <text evidence="2">The sequence shown here is derived from an EMBL/GenBank/DDBJ whole genome shotgun (WGS) entry which is preliminary data.</text>
</comment>
<accession>V6J866</accession>
<dbReference type="InterPro" id="IPR029058">
    <property type="entry name" value="AB_hydrolase_fold"/>
</dbReference>
<keyword evidence="3" id="KW-1185">Reference proteome</keyword>
<dbReference type="AlphaFoldDB" id="V6J866"/>
<name>V6J866_9BACL</name>
<dbReference type="eggNOG" id="COG2267">
    <property type="taxonomic scope" value="Bacteria"/>
</dbReference>
<dbReference type="SUPFAM" id="SSF53474">
    <property type="entry name" value="alpha/beta-Hydrolases"/>
    <property type="match status" value="1"/>
</dbReference>
<dbReference type="PRINTS" id="PR00412">
    <property type="entry name" value="EPOXHYDRLASE"/>
</dbReference>
<dbReference type="Proteomes" id="UP000018296">
    <property type="component" value="Unassembled WGS sequence"/>
</dbReference>
<organism evidence="2 3">
    <name type="scientific">Sporolactobacillus laevolacticus DSM 442</name>
    <dbReference type="NCBI Taxonomy" id="1395513"/>
    <lineage>
        <taxon>Bacteria</taxon>
        <taxon>Bacillati</taxon>
        <taxon>Bacillota</taxon>
        <taxon>Bacilli</taxon>
        <taxon>Bacillales</taxon>
        <taxon>Sporolactobacillaceae</taxon>
        <taxon>Sporolactobacillus</taxon>
    </lineage>
</organism>
<dbReference type="InterPro" id="IPR000639">
    <property type="entry name" value="Epox_hydrolase-like"/>
</dbReference>
<dbReference type="STRING" id="1395513.P343_04520"/>
<dbReference type="PATRIC" id="fig|1395513.3.peg.929"/>
<dbReference type="Gene3D" id="3.40.50.1820">
    <property type="entry name" value="alpha/beta hydrolase"/>
    <property type="match status" value="1"/>
</dbReference>
<feature type="domain" description="AB hydrolase-1" evidence="1">
    <location>
        <begin position="30"/>
        <end position="128"/>
    </location>
</feature>
<reference evidence="2 3" key="1">
    <citation type="journal article" date="2013" name="Genome Announc.">
        <title>Genome Sequence of Sporolactobacillus laevolacticus DSM442, an Efficient Polymer-Grade D-Lactate Producer from Agricultural Waste Cottonseed as a Nitrogen Source.</title>
        <authorList>
            <person name="Wang H."/>
            <person name="Wang L."/>
            <person name="Ju J."/>
            <person name="Yu B."/>
            <person name="Ma Y."/>
        </authorList>
    </citation>
    <scope>NUCLEOTIDE SEQUENCE [LARGE SCALE GENOMIC DNA]</scope>
    <source>
        <strain evidence="2 3">DSM 442</strain>
    </source>
</reference>
<proteinExistence type="predicted"/>
<dbReference type="PANTHER" id="PTHR43798">
    <property type="entry name" value="MONOACYLGLYCEROL LIPASE"/>
    <property type="match status" value="1"/>
</dbReference>
<dbReference type="OrthoDB" id="9775557at2"/>
<dbReference type="PRINTS" id="PR00111">
    <property type="entry name" value="ABHYDROLASE"/>
</dbReference>
<gene>
    <name evidence="2" type="ORF">P343_04520</name>
</gene>
<evidence type="ECO:0000313" key="2">
    <source>
        <dbReference type="EMBL" id="EST12979.1"/>
    </source>
</evidence>
<dbReference type="InterPro" id="IPR000073">
    <property type="entry name" value="AB_hydrolase_1"/>
</dbReference>